<dbReference type="VEuPathDB" id="FungiDB:H257_05006"/>
<reference evidence="1 2" key="1">
    <citation type="submission" date="2018-08" db="EMBL/GenBank/DDBJ databases">
        <title>Aphanomyces genome sequencing and annotation.</title>
        <authorList>
            <person name="Minardi D."/>
            <person name="Oidtmann B."/>
            <person name="Van Der Giezen M."/>
            <person name="Studholme D.J."/>
        </authorList>
    </citation>
    <scope>NUCLEOTIDE SEQUENCE [LARGE SCALE GENOMIC DNA]</scope>
    <source>
        <strain evidence="1 2">197901</strain>
    </source>
</reference>
<dbReference type="Proteomes" id="UP000266196">
    <property type="component" value="Unassembled WGS sequence"/>
</dbReference>
<evidence type="ECO:0000313" key="1">
    <source>
        <dbReference type="EMBL" id="RHZ18601.1"/>
    </source>
</evidence>
<proteinExistence type="predicted"/>
<name>A0A397F766_APHAT</name>
<comment type="caution">
    <text evidence="1">The sequence shown here is derived from an EMBL/GenBank/DDBJ whole genome shotgun (WGS) entry which is preliminary data.</text>
</comment>
<accession>A0A397F766</accession>
<gene>
    <name evidence="1" type="ORF">DYB31_012345</name>
</gene>
<feature type="non-terminal residue" evidence="1">
    <location>
        <position position="101"/>
    </location>
</feature>
<protein>
    <submittedName>
        <fullName evidence="1">Uncharacterized protein</fullName>
    </submittedName>
</protein>
<organism evidence="1 2">
    <name type="scientific">Aphanomyces astaci</name>
    <name type="common">Crayfish plague agent</name>
    <dbReference type="NCBI Taxonomy" id="112090"/>
    <lineage>
        <taxon>Eukaryota</taxon>
        <taxon>Sar</taxon>
        <taxon>Stramenopiles</taxon>
        <taxon>Oomycota</taxon>
        <taxon>Saprolegniomycetes</taxon>
        <taxon>Saprolegniales</taxon>
        <taxon>Verrucalvaceae</taxon>
        <taxon>Aphanomyces</taxon>
    </lineage>
</organism>
<evidence type="ECO:0000313" key="2">
    <source>
        <dbReference type="Proteomes" id="UP000266196"/>
    </source>
</evidence>
<sequence>MMAEKKNNQPCRLEDSIIGASVTVVVADDVDDFIQDEDAVDEEDIDKSIVELFAERKFSSVKKRLQTRNVTEDELATLDDSNFEIVSLILEYTNYKCIPKV</sequence>
<dbReference type="EMBL" id="QUTE01009476">
    <property type="protein sequence ID" value="RHZ18601.1"/>
    <property type="molecule type" value="Genomic_DNA"/>
</dbReference>
<dbReference type="AlphaFoldDB" id="A0A397F766"/>